<accession>A0ABS8Y4T6</accession>
<comment type="caution">
    <text evidence="2">The sequence shown here is derived from an EMBL/GenBank/DDBJ whole genome shotgun (WGS) entry which is preliminary data.</text>
</comment>
<organism evidence="2 3">
    <name type="scientific">Datura stramonium</name>
    <name type="common">Jimsonweed</name>
    <name type="synonym">Common thornapple</name>
    <dbReference type="NCBI Taxonomy" id="4076"/>
    <lineage>
        <taxon>Eukaryota</taxon>
        <taxon>Viridiplantae</taxon>
        <taxon>Streptophyta</taxon>
        <taxon>Embryophyta</taxon>
        <taxon>Tracheophyta</taxon>
        <taxon>Spermatophyta</taxon>
        <taxon>Magnoliopsida</taxon>
        <taxon>eudicotyledons</taxon>
        <taxon>Gunneridae</taxon>
        <taxon>Pentapetalae</taxon>
        <taxon>asterids</taxon>
        <taxon>lamiids</taxon>
        <taxon>Solanales</taxon>
        <taxon>Solanaceae</taxon>
        <taxon>Solanoideae</taxon>
        <taxon>Datureae</taxon>
        <taxon>Datura</taxon>
    </lineage>
</organism>
<dbReference type="EMBL" id="JACEIK010022795">
    <property type="protein sequence ID" value="MCE5166396.1"/>
    <property type="molecule type" value="Genomic_DNA"/>
</dbReference>
<reference evidence="2 3" key="1">
    <citation type="journal article" date="2021" name="BMC Genomics">
        <title>Datura genome reveals duplications of psychoactive alkaloid biosynthetic genes and high mutation rate following tissue culture.</title>
        <authorList>
            <person name="Rajewski A."/>
            <person name="Carter-House D."/>
            <person name="Stajich J."/>
            <person name="Litt A."/>
        </authorList>
    </citation>
    <scope>NUCLEOTIDE SEQUENCE [LARGE SCALE GENOMIC DNA]</scope>
    <source>
        <strain evidence="2">AR-01</strain>
    </source>
</reference>
<evidence type="ECO:0000313" key="2">
    <source>
        <dbReference type="EMBL" id="MCE5166396.1"/>
    </source>
</evidence>
<gene>
    <name evidence="2" type="ORF">HAX54_018659</name>
</gene>
<keyword evidence="3" id="KW-1185">Reference proteome</keyword>
<protein>
    <submittedName>
        <fullName evidence="2">Uncharacterized protein</fullName>
    </submittedName>
</protein>
<proteinExistence type="predicted"/>
<evidence type="ECO:0000313" key="3">
    <source>
        <dbReference type="Proteomes" id="UP000823775"/>
    </source>
</evidence>
<feature type="region of interest" description="Disordered" evidence="1">
    <location>
        <begin position="1"/>
        <end position="102"/>
    </location>
</feature>
<evidence type="ECO:0000256" key="1">
    <source>
        <dbReference type="SAM" id="MobiDB-lite"/>
    </source>
</evidence>
<feature type="compositionally biased region" description="Basic and acidic residues" evidence="1">
    <location>
        <begin position="17"/>
        <end position="29"/>
    </location>
</feature>
<sequence>MPPKFQLTRGGSQRKTNKIETTHQLRDENTDSEEEVHEIEAEGPTPAYQTRSIARQHVTALQSDEEDVSSEKESSSEGVGSDLEEHSGNEDTSSLTGDSEPLRGDVLKAKMSRFPRQFYGLKWISEAPGLYYPNMVHEFYVNYMEEIMLLERTG</sequence>
<name>A0ABS8Y4T6_DATST</name>
<dbReference type="Proteomes" id="UP000823775">
    <property type="component" value="Unassembled WGS sequence"/>
</dbReference>